<gene>
    <name evidence="8" type="ORF">SAMN05428946_0943</name>
</gene>
<dbReference type="InterPro" id="IPR002328">
    <property type="entry name" value="ADH_Zn_CS"/>
</dbReference>
<dbReference type="SUPFAM" id="SSF51735">
    <property type="entry name" value="NAD(P)-binding Rossmann-fold domains"/>
    <property type="match status" value="1"/>
</dbReference>
<keyword evidence="9" id="KW-1185">Reference proteome</keyword>
<dbReference type="GO" id="GO:0008270">
    <property type="term" value="F:zinc ion binding"/>
    <property type="evidence" value="ECO:0007669"/>
    <property type="project" value="InterPro"/>
</dbReference>
<keyword evidence="4 6" id="KW-0862">Zinc</keyword>
<dbReference type="Pfam" id="PF00107">
    <property type="entry name" value="ADH_zinc_N"/>
    <property type="match status" value="1"/>
</dbReference>
<dbReference type="InterPro" id="IPR013149">
    <property type="entry name" value="ADH-like_C"/>
</dbReference>
<proteinExistence type="inferred from homology"/>
<keyword evidence="5" id="KW-0560">Oxidoreductase</keyword>
<evidence type="ECO:0000256" key="4">
    <source>
        <dbReference type="ARBA" id="ARBA00022833"/>
    </source>
</evidence>
<name>A0A1U7PNL5_9BACI</name>
<dbReference type="InterPro" id="IPR036291">
    <property type="entry name" value="NAD(P)-bd_dom_sf"/>
</dbReference>
<dbReference type="EMBL" id="FTPL01000001">
    <property type="protein sequence ID" value="SIT73133.1"/>
    <property type="molecule type" value="Genomic_DNA"/>
</dbReference>
<evidence type="ECO:0000256" key="3">
    <source>
        <dbReference type="ARBA" id="ARBA00022723"/>
    </source>
</evidence>
<dbReference type="InterPro" id="IPR011032">
    <property type="entry name" value="GroES-like_sf"/>
</dbReference>
<dbReference type="Gene3D" id="3.90.180.10">
    <property type="entry name" value="Medium-chain alcohol dehydrogenases, catalytic domain"/>
    <property type="match status" value="1"/>
</dbReference>
<evidence type="ECO:0000256" key="1">
    <source>
        <dbReference type="ARBA" id="ARBA00001947"/>
    </source>
</evidence>
<dbReference type="PROSITE" id="PS00059">
    <property type="entry name" value="ADH_ZINC"/>
    <property type="match status" value="1"/>
</dbReference>
<dbReference type="Proteomes" id="UP000187550">
    <property type="component" value="Unassembled WGS sequence"/>
</dbReference>
<keyword evidence="3 6" id="KW-0479">Metal-binding</keyword>
<protein>
    <submittedName>
        <fullName evidence="8">L-iditol 2-dehydrogenase</fullName>
    </submittedName>
</protein>
<reference evidence="9" key="1">
    <citation type="submission" date="2017-01" db="EMBL/GenBank/DDBJ databases">
        <authorList>
            <person name="Varghese N."/>
            <person name="Submissions S."/>
        </authorList>
    </citation>
    <scope>NUCLEOTIDE SEQUENCE [LARGE SCALE GENOMIC DNA]</scope>
    <source>
        <strain evidence="9">MNA4</strain>
    </source>
</reference>
<dbReference type="PANTHER" id="PTHR43350:SF19">
    <property type="entry name" value="D-GULOSIDE 3-DEHYDROGENASE"/>
    <property type="match status" value="1"/>
</dbReference>
<sequence>MKSLVVNQDGKLEVQEVDMPEITEHQALVKMLSCGICGTDATIVQRTFKGFGTENYSLVLGHEGFGEVVEVGSAVTRYKKGDRVILPFVPAPRQNGQQIGSGWGAFSEYGIVDDLDSYPADAAPETALAQQVLPESIDPQEAPVIVTLREVLSTIRYFNIDPDETVLVYGSGPVAMAFVKLLRLSGVSDVVSVVRSAEKAALMQGFGATRCINSREEDIGIAVKGLYPDGVKYVLDAVGSKEILNEALTLLKDRGEVLCYGVPKANAMELDWSSAPYNWKLNFQQMPYKEEEAQCHDQIMEWLGQGTLSLSEFISEIVDFEEVLEAFGRYLDGQTSKKVVVNFN</sequence>
<dbReference type="GO" id="GO:0016491">
    <property type="term" value="F:oxidoreductase activity"/>
    <property type="evidence" value="ECO:0007669"/>
    <property type="project" value="UniProtKB-KW"/>
</dbReference>
<evidence type="ECO:0000256" key="5">
    <source>
        <dbReference type="ARBA" id="ARBA00023002"/>
    </source>
</evidence>
<comment type="cofactor">
    <cofactor evidence="1 6">
        <name>Zn(2+)</name>
        <dbReference type="ChEBI" id="CHEBI:29105"/>
    </cofactor>
</comment>
<dbReference type="Pfam" id="PF08240">
    <property type="entry name" value="ADH_N"/>
    <property type="match status" value="1"/>
</dbReference>
<evidence type="ECO:0000256" key="6">
    <source>
        <dbReference type="RuleBase" id="RU361277"/>
    </source>
</evidence>
<evidence type="ECO:0000313" key="8">
    <source>
        <dbReference type="EMBL" id="SIT73133.1"/>
    </source>
</evidence>
<dbReference type="AlphaFoldDB" id="A0A1U7PNL5"/>
<evidence type="ECO:0000256" key="2">
    <source>
        <dbReference type="ARBA" id="ARBA00008072"/>
    </source>
</evidence>
<dbReference type="STRING" id="550447.SAMN05428946_0943"/>
<dbReference type="PANTHER" id="PTHR43350">
    <property type="entry name" value="NAD-DEPENDENT ALCOHOL DEHYDROGENASE"/>
    <property type="match status" value="1"/>
</dbReference>
<evidence type="ECO:0000313" key="9">
    <source>
        <dbReference type="Proteomes" id="UP000187550"/>
    </source>
</evidence>
<accession>A0A1U7PNL5</accession>
<dbReference type="SUPFAM" id="SSF50129">
    <property type="entry name" value="GroES-like"/>
    <property type="match status" value="1"/>
</dbReference>
<organism evidence="8 9">
    <name type="scientific">Edaphobacillus lindanitolerans</name>
    <dbReference type="NCBI Taxonomy" id="550447"/>
    <lineage>
        <taxon>Bacteria</taxon>
        <taxon>Bacillati</taxon>
        <taxon>Bacillota</taxon>
        <taxon>Bacilli</taxon>
        <taxon>Bacillales</taxon>
        <taxon>Bacillaceae</taxon>
        <taxon>Edaphobacillus</taxon>
    </lineage>
</organism>
<comment type="similarity">
    <text evidence="2 6">Belongs to the zinc-containing alcohol dehydrogenase family.</text>
</comment>
<dbReference type="SMART" id="SM00829">
    <property type="entry name" value="PKS_ER"/>
    <property type="match status" value="1"/>
</dbReference>
<evidence type="ECO:0000259" key="7">
    <source>
        <dbReference type="SMART" id="SM00829"/>
    </source>
</evidence>
<dbReference type="InterPro" id="IPR020843">
    <property type="entry name" value="ER"/>
</dbReference>
<dbReference type="Gene3D" id="3.40.50.720">
    <property type="entry name" value="NAD(P)-binding Rossmann-like Domain"/>
    <property type="match status" value="1"/>
</dbReference>
<dbReference type="InterPro" id="IPR013154">
    <property type="entry name" value="ADH-like_N"/>
</dbReference>
<feature type="domain" description="Enoyl reductase (ER)" evidence="7">
    <location>
        <begin position="7"/>
        <end position="341"/>
    </location>
</feature>
<dbReference type="RefSeq" id="WP_076757169.1">
    <property type="nucleotide sequence ID" value="NZ_FTPL01000001.1"/>
</dbReference>